<proteinExistence type="predicted"/>
<gene>
    <name evidence="1" type="ORF">AVDCRST_MAG18-370</name>
</gene>
<evidence type="ECO:0000313" key="1">
    <source>
        <dbReference type="EMBL" id="CAA9551678.1"/>
    </source>
</evidence>
<organism evidence="1">
    <name type="scientific">uncultured Thermomicrobiales bacterium</name>
    <dbReference type="NCBI Taxonomy" id="1645740"/>
    <lineage>
        <taxon>Bacteria</taxon>
        <taxon>Pseudomonadati</taxon>
        <taxon>Thermomicrobiota</taxon>
        <taxon>Thermomicrobia</taxon>
        <taxon>Thermomicrobiales</taxon>
        <taxon>environmental samples</taxon>
    </lineage>
</organism>
<feature type="non-terminal residue" evidence="1">
    <location>
        <position position="38"/>
    </location>
</feature>
<protein>
    <submittedName>
        <fullName evidence="1">Uncharacterized protein</fullName>
    </submittedName>
</protein>
<accession>A0A6J4UID8</accession>
<feature type="non-terminal residue" evidence="1">
    <location>
        <position position="1"/>
    </location>
</feature>
<reference evidence="1" key="1">
    <citation type="submission" date="2020-02" db="EMBL/GenBank/DDBJ databases">
        <authorList>
            <person name="Meier V. D."/>
        </authorList>
    </citation>
    <scope>NUCLEOTIDE SEQUENCE</scope>
    <source>
        <strain evidence="1">AVDCRST_MAG18</strain>
    </source>
</reference>
<name>A0A6J4UID8_9BACT</name>
<dbReference type="EMBL" id="CADCWN010000024">
    <property type="protein sequence ID" value="CAA9551678.1"/>
    <property type="molecule type" value="Genomic_DNA"/>
</dbReference>
<sequence>DGMGRADRARRADLRHCARTRFHRRAGGVRSAITTPPL</sequence>
<dbReference type="AlphaFoldDB" id="A0A6J4UID8"/>